<dbReference type="EMBL" id="SORF01000012">
    <property type="protein sequence ID" value="TDY43060.1"/>
    <property type="molecule type" value="Genomic_DNA"/>
</dbReference>
<organism evidence="1 2">
    <name type="scientific">Alicyclobacillus sacchari</name>
    <dbReference type="NCBI Taxonomy" id="392010"/>
    <lineage>
        <taxon>Bacteria</taxon>
        <taxon>Bacillati</taxon>
        <taxon>Bacillota</taxon>
        <taxon>Bacilli</taxon>
        <taxon>Bacillales</taxon>
        <taxon>Alicyclobacillaceae</taxon>
        <taxon>Alicyclobacillus</taxon>
    </lineage>
</organism>
<name>A0A4R8LIK1_9BACL</name>
<accession>A0A4R8LIK1</accession>
<dbReference type="RefSeq" id="WP_166669122.1">
    <property type="nucleotide sequence ID" value="NZ_BSUS01000001.1"/>
</dbReference>
<dbReference type="Proteomes" id="UP000294581">
    <property type="component" value="Unassembled WGS sequence"/>
</dbReference>
<comment type="caution">
    <text evidence="1">The sequence shown here is derived from an EMBL/GenBank/DDBJ whole genome shotgun (WGS) entry which is preliminary data.</text>
</comment>
<gene>
    <name evidence="1" type="ORF">C7445_11244</name>
</gene>
<proteinExistence type="predicted"/>
<dbReference type="AlphaFoldDB" id="A0A4R8LIK1"/>
<keyword evidence="2" id="KW-1185">Reference proteome</keyword>
<reference evidence="1 2" key="1">
    <citation type="submission" date="2019-03" db="EMBL/GenBank/DDBJ databases">
        <title>Genomic Encyclopedia of Type Strains, Phase IV (KMG-IV): sequencing the most valuable type-strain genomes for metagenomic binning, comparative biology and taxonomic classification.</title>
        <authorList>
            <person name="Goeker M."/>
        </authorList>
    </citation>
    <scope>NUCLEOTIDE SEQUENCE [LARGE SCALE GENOMIC DNA]</scope>
    <source>
        <strain evidence="1 2">DSM 17974</strain>
    </source>
</reference>
<evidence type="ECO:0000313" key="1">
    <source>
        <dbReference type="EMBL" id="TDY43060.1"/>
    </source>
</evidence>
<protein>
    <submittedName>
        <fullName evidence="1">Uncharacterized protein</fullName>
    </submittedName>
</protein>
<evidence type="ECO:0000313" key="2">
    <source>
        <dbReference type="Proteomes" id="UP000294581"/>
    </source>
</evidence>
<sequence>MSLHKHWEVESICPRCEKVNIVQVPEGEHVVRVHCTHCEHGYDYTHIVKEFTEVEDD</sequence>